<feature type="active site" description="Proton acceptor" evidence="3">
    <location>
        <position position="70"/>
    </location>
</feature>
<evidence type="ECO:0000256" key="2">
    <source>
        <dbReference type="ARBA" id="ARBA00022801"/>
    </source>
</evidence>
<evidence type="ECO:0000313" key="4">
    <source>
        <dbReference type="EMBL" id="OGI64127.1"/>
    </source>
</evidence>
<comment type="similarity">
    <text evidence="3">Belongs to the Maf family. YhdE subfamily.</text>
</comment>
<comment type="subcellular location">
    <subcellularLocation>
        <location evidence="3">Cytoplasm</location>
    </subcellularLocation>
</comment>
<comment type="cofactor">
    <cofactor evidence="1 3">
        <name>a divalent metal cation</name>
        <dbReference type="ChEBI" id="CHEBI:60240"/>
    </cofactor>
</comment>
<dbReference type="PIRSF" id="PIRSF006305">
    <property type="entry name" value="Maf"/>
    <property type="match status" value="1"/>
</dbReference>
<feature type="site" description="Important for substrate specificity" evidence="3">
    <location>
        <position position="71"/>
    </location>
</feature>
<comment type="caution">
    <text evidence="4">The sequence shown here is derived from an EMBL/GenBank/DDBJ whole genome shotgun (WGS) entry which is preliminary data.</text>
</comment>
<dbReference type="EMBL" id="MFTO01000006">
    <property type="protein sequence ID" value="OGI64127.1"/>
    <property type="molecule type" value="Genomic_DNA"/>
</dbReference>
<dbReference type="PANTHER" id="PTHR43213:SF5">
    <property type="entry name" value="BIFUNCTIONAL DTTP_UTP PYROPHOSPHATASE_METHYLTRANSFERASE PROTEIN-RELATED"/>
    <property type="match status" value="1"/>
</dbReference>
<keyword evidence="3" id="KW-0546">Nucleotide metabolism</keyword>
<dbReference type="EC" id="3.6.1.9" evidence="3"/>
<name>A0A1F6V366_9BACT</name>
<dbReference type="InterPro" id="IPR003697">
    <property type="entry name" value="Maf-like"/>
</dbReference>
<feature type="site" description="Important for substrate specificity" evidence="3">
    <location>
        <position position="13"/>
    </location>
</feature>
<keyword evidence="2 3" id="KW-0378">Hydrolase</keyword>
<comment type="catalytic activity">
    <reaction evidence="3">
        <text>dTTP + H2O = dTMP + diphosphate + H(+)</text>
        <dbReference type="Rhea" id="RHEA:28534"/>
        <dbReference type="ChEBI" id="CHEBI:15377"/>
        <dbReference type="ChEBI" id="CHEBI:15378"/>
        <dbReference type="ChEBI" id="CHEBI:33019"/>
        <dbReference type="ChEBI" id="CHEBI:37568"/>
        <dbReference type="ChEBI" id="CHEBI:63528"/>
        <dbReference type="EC" id="3.6.1.9"/>
    </reaction>
</comment>
<dbReference type="GO" id="GO:0005737">
    <property type="term" value="C:cytoplasm"/>
    <property type="evidence" value="ECO:0007669"/>
    <property type="project" value="UniProtKB-SubCell"/>
</dbReference>
<comment type="catalytic activity">
    <reaction evidence="3">
        <text>UTP + H2O = UMP + diphosphate + H(+)</text>
        <dbReference type="Rhea" id="RHEA:29395"/>
        <dbReference type="ChEBI" id="CHEBI:15377"/>
        <dbReference type="ChEBI" id="CHEBI:15378"/>
        <dbReference type="ChEBI" id="CHEBI:33019"/>
        <dbReference type="ChEBI" id="CHEBI:46398"/>
        <dbReference type="ChEBI" id="CHEBI:57865"/>
        <dbReference type="EC" id="3.6.1.9"/>
    </reaction>
</comment>
<comment type="caution">
    <text evidence="3">Lacks conserved residue(s) required for the propagation of feature annotation.</text>
</comment>
<dbReference type="CDD" id="cd00555">
    <property type="entry name" value="Maf"/>
    <property type="match status" value="1"/>
</dbReference>
<dbReference type="SUPFAM" id="SSF52972">
    <property type="entry name" value="ITPase-like"/>
    <property type="match status" value="1"/>
</dbReference>
<evidence type="ECO:0000313" key="5">
    <source>
        <dbReference type="Proteomes" id="UP000178985"/>
    </source>
</evidence>
<dbReference type="HAMAP" id="MF_00528">
    <property type="entry name" value="Maf"/>
    <property type="match status" value="1"/>
</dbReference>
<protein>
    <recommendedName>
        <fullName evidence="3">dTTP/UTP pyrophosphatase</fullName>
        <shortName evidence="3">dTTPase/UTPase</shortName>
        <ecNumber evidence="3">3.6.1.9</ecNumber>
    </recommendedName>
    <alternativeName>
        <fullName evidence="3">Nucleoside triphosphate pyrophosphatase</fullName>
    </alternativeName>
    <alternativeName>
        <fullName evidence="3">Nucleotide pyrophosphatase</fullName>
        <shortName evidence="3">Nucleotide PPase</shortName>
    </alternativeName>
</protein>
<accession>A0A1F6V366</accession>
<dbReference type="AlphaFoldDB" id="A0A1F6V366"/>
<reference evidence="4 5" key="1">
    <citation type="journal article" date="2016" name="Nat. Commun.">
        <title>Thousands of microbial genomes shed light on interconnected biogeochemical processes in an aquifer system.</title>
        <authorList>
            <person name="Anantharaman K."/>
            <person name="Brown C.T."/>
            <person name="Hug L.A."/>
            <person name="Sharon I."/>
            <person name="Castelle C.J."/>
            <person name="Probst A.J."/>
            <person name="Thomas B.C."/>
            <person name="Singh A."/>
            <person name="Wilkins M.J."/>
            <person name="Karaoz U."/>
            <person name="Brodie E.L."/>
            <person name="Williams K.H."/>
            <person name="Hubbard S.S."/>
            <person name="Banfield J.F."/>
        </authorList>
    </citation>
    <scope>NUCLEOTIDE SEQUENCE [LARGE SCALE GENOMIC DNA]</scope>
</reference>
<dbReference type="InterPro" id="IPR029001">
    <property type="entry name" value="ITPase-like_fam"/>
</dbReference>
<dbReference type="PANTHER" id="PTHR43213">
    <property type="entry name" value="BIFUNCTIONAL DTTP/UTP PYROPHOSPHATASE/METHYLTRANSFERASE PROTEIN-RELATED"/>
    <property type="match status" value="1"/>
</dbReference>
<dbReference type="Proteomes" id="UP000178985">
    <property type="component" value="Unassembled WGS sequence"/>
</dbReference>
<dbReference type="GO" id="GO:0036221">
    <property type="term" value="F:UTP diphosphatase activity"/>
    <property type="evidence" value="ECO:0007669"/>
    <property type="project" value="RHEA"/>
</dbReference>
<proteinExistence type="inferred from homology"/>
<dbReference type="GO" id="GO:0009117">
    <property type="term" value="P:nucleotide metabolic process"/>
    <property type="evidence" value="ECO:0007669"/>
    <property type="project" value="UniProtKB-KW"/>
</dbReference>
<feature type="site" description="Important for substrate specificity" evidence="3">
    <location>
        <position position="155"/>
    </location>
</feature>
<dbReference type="GO" id="GO:0036218">
    <property type="term" value="F:dTTP diphosphatase activity"/>
    <property type="evidence" value="ECO:0007669"/>
    <property type="project" value="RHEA"/>
</dbReference>
<dbReference type="Gene3D" id="3.90.950.10">
    <property type="match status" value="1"/>
</dbReference>
<keyword evidence="3" id="KW-0963">Cytoplasm</keyword>
<evidence type="ECO:0000256" key="3">
    <source>
        <dbReference type="HAMAP-Rule" id="MF_00528"/>
    </source>
</evidence>
<comment type="function">
    <text evidence="3">Nucleoside triphosphate pyrophosphatase that hydrolyzes dTTP and UTP. May have a dual role in cell division arrest and in preventing the incorporation of modified nucleotides into cellular nucleic acids.</text>
</comment>
<evidence type="ECO:0000256" key="1">
    <source>
        <dbReference type="ARBA" id="ARBA00001968"/>
    </source>
</evidence>
<dbReference type="NCBIfam" id="TIGR00172">
    <property type="entry name" value="maf"/>
    <property type="match status" value="1"/>
</dbReference>
<gene>
    <name evidence="4" type="ORF">A2733_02665</name>
</gene>
<sequence>MKRRIILASTSPRRIELLKNAGVKFEAVGSDYEEDMTLPMEPKELAKFLSRGKAEAVARNYDDAIIIAGDTFIAFQGKILGKPHTEDKAKEMLSMLSGDTHSVISGITVIDTKSGKVASEAVETFVTFKKLSEKEIDEYIKTGNPLNFAGSYAIQAVGDKFVEKIEGDYNSIMGLPVFRVVEVLKDFGVEV</sequence>
<organism evidence="4 5">
    <name type="scientific">Candidatus Nomurabacteria bacterium RIFCSPHIGHO2_01_FULL_40_20</name>
    <dbReference type="NCBI Taxonomy" id="1801738"/>
    <lineage>
        <taxon>Bacteria</taxon>
        <taxon>Candidatus Nomuraibacteriota</taxon>
    </lineage>
</organism>
<dbReference type="Pfam" id="PF02545">
    <property type="entry name" value="Maf"/>
    <property type="match status" value="1"/>
</dbReference>